<feature type="region of interest" description="Disordered" evidence="1">
    <location>
        <begin position="580"/>
        <end position="618"/>
    </location>
</feature>
<dbReference type="Proteomes" id="UP000001073">
    <property type="component" value="Chromosome 17"/>
</dbReference>
<feature type="compositionally biased region" description="Basic and acidic residues" evidence="1">
    <location>
        <begin position="184"/>
        <end position="195"/>
    </location>
</feature>
<feature type="compositionally biased region" description="Polar residues" evidence="1">
    <location>
        <begin position="225"/>
        <end position="236"/>
    </location>
</feature>
<evidence type="ECO:0000256" key="1">
    <source>
        <dbReference type="SAM" id="MobiDB-lite"/>
    </source>
</evidence>
<protein>
    <submittedName>
        <fullName evidence="2">POM121 transmembrane nucleoporin C</fullName>
    </submittedName>
</protein>
<feature type="compositionally biased region" description="Polar residues" evidence="1">
    <location>
        <begin position="405"/>
        <end position="430"/>
    </location>
</feature>
<proteinExistence type="predicted"/>
<dbReference type="InterPro" id="IPR026054">
    <property type="entry name" value="Nucleoporin"/>
</dbReference>
<dbReference type="EMBL" id="ADFV01096191">
    <property type="status" value="NOT_ANNOTATED_CDS"/>
    <property type="molecule type" value="Genomic_DNA"/>
</dbReference>
<dbReference type="GO" id="GO:0006606">
    <property type="term" value="P:protein import into nucleus"/>
    <property type="evidence" value="ECO:0007669"/>
    <property type="project" value="TreeGrafter"/>
</dbReference>
<feature type="compositionally biased region" description="Polar residues" evidence="1">
    <location>
        <begin position="131"/>
        <end position="157"/>
    </location>
</feature>
<sequence length="869" mass="87530">MVCSPVTVRIAPPDRRFSRSAIPEQIISSTLSSPSSNAPDPCAKETVLSALKEKKKKRTVEEDQIFLDGQENKRRRHDSSGSGHSAFEPLVANGVPASFVPKPGSLKRGLNSQSSDDHLNKRSRSSSMSSLTGAYTSGIPSSSRNAITSSYSSTRGISQLWRRSGPSSSPFSSPASSRSQTPERPAKKIREEALCHHSSSSIPLATDKGSQGEKVADTTPRKKQNSNSQSTPGSSGQRKRKVQLLPSRRGEQLTLPPPPQLGYSITAEDVDLEKKASLQWFNQALEDKSDAASNSVTETPLTTQPSSTFTLPAAATASPPTSLPAPSTNPLLESLKKMQSPPSLPLCPESAGAATTEAPSPPKTPSLLPPLGLSQSGPPGPLPSPSLDSKPPNTLLGLIPAPSTVPATDTKSPPTLQTETATKPQATSALSPAPKQSFLFGTRSTSPSSPAAPAASSASPMFKPIFTAPPKSEKEGPTPPGPSVTATAPSSSSLPTTTSTTAPTFQPVFSSMGPPASVPLPAPFKQTTAPATAPTTTAPVFTGLATATSAVAPVTSASPSADSASKPAFGFGINSVSSSSVSTTTSTASASPLPSYPGANPQPTFGAAEGQPLGAAKPALAPSFGSSFTFGNSAAPAPATAPTPAPASTIKIVPAHVPTPIHPTFGGATHSAFGLKATASAFGTPTSSQPAFGGSTAVFSFSAATSSGFGATTQTASSGSSSSVFGSTTPSPFTFGGSAAPAGSGSFGINVATPGSSTTSGAFSFGAGQSESTATSTPFAGGLGQNALGTTSQSTPFAFNVGSTPESKPVFGGKEGCGLGLPEGRGQGLGGKSLNRGGSAAPSFSIGAGSKTPGARQRLQARRQHTRKK</sequence>
<feature type="compositionally biased region" description="Low complexity" evidence="1">
    <location>
        <begin position="483"/>
        <end position="504"/>
    </location>
</feature>
<keyword evidence="3" id="KW-1185">Reference proteome</keyword>
<feature type="region of interest" description="Disordered" evidence="1">
    <location>
        <begin position="289"/>
        <end position="531"/>
    </location>
</feature>
<dbReference type="EMBL" id="ADFV01096189">
    <property type="status" value="NOT_ANNOTATED_CDS"/>
    <property type="molecule type" value="Genomic_DNA"/>
</dbReference>
<evidence type="ECO:0000313" key="2">
    <source>
        <dbReference type="Ensembl" id="ENSNLEP00000026383.1"/>
    </source>
</evidence>
<feature type="region of interest" description="Disordered" evidence="1">
    <location>
        <begin position="54"/>
        <end position="262"/>
    </location>
</feature>
<dbReference type="EMBL" id="ADFV01096188">
    <property type="status" value="NOT_ANNOTATED_CDS"/>
    <property type="molecule type" value="Genomic_DNA"/>
</dbReference>
<dbReference type="GO" id="GO:0005643">
    <property type="term" value="C:nuclear pore"/>
    <property type="evidence" value="ECO:0007669"/>
    <property type="project" value="TreeGrafter"/>
</dbReference>
<reference evidence="2" key="3">
    <citation type="submission" date="2025-09" db="UniProtKB">
        <authorList>
            <consortium name="Ensembl"/>
        </authorList>
    </citation>
    <scope>IDENTIFICATION</scope>
</reference>
<feature type="compositionally biased region" description="Gly residues" evidence="1">
    <location>
        <begin position="817"/>
        <end position="831"/>
    </location>
</feature>
<dbReference type="GO" id="GO:0006405">
    <property type="term" value="P:RNA export from nucleus"/>
    <property type="evidence" value="ECO:0007669"/>
    <property type="project" value="TreeGrafter"/>
</dbReference>
<feature type="compositionally biased region" description="Low complexity" evidence="1">
    <location>
        <begin position="580"/>
        <end position="591"/>
    </location>
</feature>
<reference evidence="2 3" key="1">
    <citation type="submission" date="2012-10" db="EMBL/GenBank/DDBJ databases">
        <authorList>
            <consortium name="Gibbon Genome Sequencing Consortium"/>
        </authorList>
    </citation>
    <scope>NUCLEOTIDE SEQUENCE [LARGE SCALE GENOMIC DNA]</scope>
</reference>
<dbReference type="GO" id="GO:0008139">
    <property type="term" value="F:nuclear localization sequence binding"/>
    <property type="evidence" value="ECO:0007669"/>
    <property type="project" value="TreeGrafter"/>
</dbReference>
<name>A0A2I3G2L2_NOMLE</name>
<organism evidence="2 3">
    <name type="scientific">Nomascus leucogenys</name>
    <name type="common">Northern white-cheeked gibbon</name>
    <name type="synonym">Hylobates leucogenys</name>
    <dbReference type="NCBI Taxonomy" id="61853"/>
    <lineage>
        <taxon>Eukaryota</taxon>
        <taxon>Metazoa</taxon>
        <taxon>Chordata</taxon>
        <taxon>Craniata</taxon>
        <taxon>Vertebrata</taxon>
        <taxon>Euteleostomi</taxon>
        <taxon>Mammalia</taxon>
        <taxon>Eutheria</taxon>
        <taxon>Euarchontoglires</taxon>
        <taxon>Primates</taxon>
        <taxon>Haplorrhini</taxon>
        <taxon>Catarrhini</taxon>
        <taxon>Hylobatidae</taxon>
        <taxon>Nomascus</taxon>
    </lineage>
</organism>
<feature type="compositionally biased region" description="Low complexity" evidence="1">
    <location>
        <begin position="162"/>
        <end position="179"/>
    </location>
</feature>
<feature type="compositionally biased region" description="Pro residues" evidence="1">
    <location>
        <begin position="359"/>
        <end position="368"/>
    </location>
</feature>
<dbReference type="AlphaFoldDB" id="A0A2I3G2L2"/>
<evidence type="ECO:0000313" key="3">
    <source>
        <dbReference type="Proteomes" id="UP000001073"/>
    </source>
</evidence>
<dbReference type="PANTHER" id="PTHR23193">
    <property type="entry name" value="NUCLEAR PORE COMPLEX PROTEIN NUP"/>
    <property type="match status" value="1"/>
</dbReference>
<dbReference type="Pfam" id="PF15229">
    <property type="entry name" value="POM121"/>
    <property type="match status" value="1"/>
</dbReference>
<reference evidence="2" key="2">
    <citation type="submission" date="2025-08" db="UniProtKB">
        <authorList>
            <consortium name="Ensembl"/>
        </authorList>
    </citation>
    <scope>IDENTIFICATION</scope>
</reference>
<gene>
    <name evidence="2" type="primary">POM121C</name>
</gene>
<accession>A0A2I3G2L2</accession>
<feature type="compositionally biased region" description="Basic residues" evidence="1">
    <location>
        <begin position="859"/>
        <end position="869"/>
    </location>
</feature>
<dbReference type="PANTHER" id="PTHR23193:SF5">
    <property type="entry name" value="NUCLEAR ENVELOPE PORE MEMBRANE PROTEIN POM 121C-RELATED"/>
    <property type="match status" value="1"/>
</dbReference>
<dbReference type="Ensembl" id="ENSNLET00000043614.1">
    <property type="protein sequence ID" value="ENSNLEP00000026383.1"/>
    <property type="gene ID" value="ENSNLEG00000008638.2"/>
</dbReference>
<feature type="compositionally biased region" description="Polar residues" evidence="1">
    <location>
        <begin position="291"/>
        <end position="304"/>
    </location>
</feature>
<feature type="compositionally biased region" description="Low complexity" evidence="1">
    <location>
        <begin position="305"/>
        <end position="332"/>
    </location>
</feature>
<feature type="compositionally biased region" description="Low complexity" evidence="1">
    <location>
        <begin position="446"/>
        <end position="460"/>
    </location>
</feature>
<dbReference type="EMBL" id="ADFV01096190">
    <property type="status" value="NOT_ANNOTATED_CDS"/>
    <property type="molecule type" value="Genomic_DNA"/>
</dbReference>
<dbReference type="GO" id="GO:0017056">
    <property type="term" value="F:structural constituent of nuclear pore"/>
    <property type="evidence" value="ECO:0007669"/>
    <property type="project" value="TreeGrafter"/>
</dbReference>
<dbReference type="GeneTree" id="ENSGT00940000153253"/>
<dbReference type="PRINTS" id="PR01217">
    <property type="entry name" value="PRICHEXTENSN"/>
</dbReference>
<feature type="region of interest" description="Disordered" evidence="1">
    <location>
        <begin position="817"/>
        <end position="869"/>
    </location>
</feature>
<feature type="compositionally biased region" description="Basic and acidic residues" evidence="1">
    <location>
        <begin position="210"/>
        <end position="220"/>
    </location>
</feature>